<dbReference type="KEGG" id="arue:QQX03_06425"/>
<keyword evidence="3" id="KW-1185">Reference proteome</keyword>
<reference evidence="2 3" key="1">
    <citation type="submission" date="2023-06" db="EMBL/GenBank/DDBJ databases">
        <title>Altererythrobacter rubellus NBRC 112769 genome.</title>
        <authorList>
            <person name="Zhang K."/>
        </authorList>
    </citation>
    <scope>NUCLEOTIDE SEQUENCE [LARGE SCALE GENOMIC DNA]</scope>
    <source>
        <strain evidence="2 3">NBRC 112769</strain>
    </source>
</reference>
<dbReference type="Pfam" id="PF06170">
    <property type="entry name" value="DUF983"/>
    <property type="match status" value="1"/>
</dbReference>
<dbReference type="EMBL" id="CP127221">
    <property type="protein sequence ID" value="WIW94621.1"/>
    <property type="molecule type" value="Genomic_DNA"/>
</dbReference>
<keyword evidence="1" id="KW-1133">Transmembrane helix</keyword>
<dbReference type="RefSeq" id="WP_285974937.1">
    <property type="nucleotide sequence ID" value="NZ_CP127221.1"/>
</dbReference>
<keyword evidence="1" id="KW-0812">Transmembrane</keyword>
<evidence type="ECO:0000256" key="1">
    <source>
        <dbReference type="SAM" id="Phobius"/>
    </source>
</evidence>
<evidence type="ECO:0000313" key="2">
    <source>
        <dbReference type="EMBL" id="WIW94621.1"/>
    </source>
</evidence>
<dbReference type="Proteomes" id="UP001231445">
    <property type="component" value="Chromosome"/>
</dbReference>
<protein>
    <submittedName>
        <fullName evidence="2">DUF983 domain-containing protein</fullName>
    </submittedName>
</protein>
<name>A0A9Y2B5V9_9SPHN</name>
<dbReference type="InterPro" id="IPR009325">
    <property type="entry name" value="DUF983"/>
</dbReference>
<keyword evidence="1" id="KW-0472">Membrane</keyword>
<proteinExistence type="predicted"/>
<dbReference type="AlphaFoldDB" id="A0A9Y2B5V9"/>
<feature type="transmembrane region" description="Helical" evidence="1">
    <location>
        <begin position="85"/>
        <end position="109"/>
    </location>
</feature>
<gene>
    <name evidence="2" type="ORF">QQX03_06425</name>
</gene>
<organism evidence="2 3">
    <name type="scientific">Altererythrobacter rubellus</name>
    <dbReference type="NCBI Taxonomy" id="2173831"/>
    <lineage>
        <taxon>Bacteria</taxon>
        <taxon>Pseudomonadati</taxon>
        <taxon>Pseudomonadota</taxon>
        <taxon>Alphaproteobacteria</taxon>
        <taxon>Sphingomonadales</taxon>
        <taxon>Erythrobacteraceae</taxon>
        <taxon>Altererythrobacter</taxon>
    </lineage>
</organism>
<accession>A0A9Y2B5V9</accession>
<sequence length="129" mass="14301">MAKSVSSEEMKGLPGVTQAALFGLCPRCHKRTLFDTPASVAYRCKACGLEFGQFERGSRAASIVTFAVAAMLMGAVLLIDEWLRFPMWLMGLIVVPMTIATTLAALRFFKTVLLMARYQRSLETKDMDQ</sequence>
<evidence type="ECO:0000313" key="3">
    <source>
        <dbReference type="Proteomes" id="UP001231445"/>
    </source>
</evidence>
<feature type="transmembrane region" description="Helical" evidence="1">
    <location>
        <begin position="60"/>
        <end position="79"/>
    </location>
</feature>